<gene>
    <name evidence="3" type="ORF">PVK06_016409</name>
</gene>
<keyword evidence="1" id="KW-0812">Transmembrane</keyword>
<dbReference type="InterPro" id="IPR005651">
    <property type="entry name" value="Trm112-like"/>
</dbReference>
<feature type="transmembrane region" description="Helical" evidence="1">
    <location>
        <begin position="462"/>
        <end position="485"/>
    </location>
</feature>
<sequence>MKRRSIITLSSSAIRCQKSDFMFVSVRQISNGGKRSKKKIYHRDYQLDKVMDLQKKPSLILQLKSIIQSQNHQRLLLRDLEKEVGFVAKWNFMSIIEKYPSIFRVGGGCGKEFPFVTLTGKAEKVAREEGEARNLMEPILVKNLRKLLMLSIDCRVPLEKVEFIGNELGLPHDFKKSLIFKYPEYFSIKVINGRAYLNLENWDSSLAVTAREERFARERMLQSAGGQNKVRITKDGNYLGPFAFKMCYAAGFRPNKSYLEELGKWQKMEFPSPYLNARRFEVADPKTRKRVVAVLHELLSLTMEKRMISAKLDAFHSEYRLPSKLVLCLIKHHGIFYITNKGARSTVFLKEAYDDVGQYHFATMLIYDVNAVDIGADNCKVFDVDSENQCRYLLRIIKWRTKKIMVTYAFGMLGISGILLPDWDFFDRDFSRWPYPVTADERAALQARRSGFKRYRIYPMRLIIYTTIYSIGLYKWWIFVSITIIRNELAALIYPRIRKQSEKTEEKEKGMRLLTHNMLSSNIKGVTNGFPLKIQVEKVVEKQVEINHDFLRNIFPKIDWKAFSDASRIMGYDEMPEEPPEPSVLESNVEFLGKFHHALLELHLEEGALLCPETGRKFPVNKGIPNMLLLEDEV</sequence>
<feature type="transmembrane region" description="Helical" evidence="1">
    <location>
        <begin position="404"/>
        <end position="423"/>
    </location>
</feature>
<dbReference type="InterPro" id="IPR021099">
    <property type="entry name" value="PORR_domain"/>
</dbReference>
<dbReference type="Gene3D" id="2.20.25.10">
    <property type="match status" value="1"/>
</dbReference>
<organism evidence="3 4">
    <name type="scientific">Gossypium arboreum</name>
    <name type="common">Tree cotton</name>
    <name type="synonym">Gossypium nanking</name>
    <dbReference type="NCBI Taxonomy" id="29729"/>
    <lineage>
        <taxon>Eukaryota</taxon>
        <taxon>Viridiplantae</taxon>
        <taxon>Streptophyta</taxon>
        <taxon>Embryophyta</taxon>
        <taxon>Tracheophyta</taxon>
        <taxon>Spermatophyta</taxon>
        <taxon>Magnoliopsida</taxon>
        <taxon>eudicotyledons</taxon>
        <taxon>Gunneridae</taxon>
        <taxon>Pentapetalae</taxon>
        <taxon>rosids</taxon>
        <taxon>malvids</taxon>
        <taxon>Malvales</taxon>
        <taxon>Malvaceae</taxon>
        <taxon>Malvoideae</taxon>
        <taxon>Gossypium</taxon>
    </lineage>
</organism>
<comment type="caution">
    <text evidence="3">The sequence shown here is derived from an EMBL/GenBank/DDBJ whole genome shotgun (WGS) entry which is preliminary data.</text>
</comment>
<name>A0ABR0Q0P7_GOSAR</name>
<dbReference type="InterPro" id="IPR045040">
    <property type="entry name" value="PORR_fam"/>
</dbReference>
<keyword evidence="1" id="KW-1133">Transmembrane helix</keyword>
<feature type="domain" description="PORR" evidence="2">
    <location>
        <begin position="42"/>
        <end position="355"/>
    </location>
</feature>
<accession>A0ABR0Q0P7</accession>
<keyword evidence="1" id="KW-0472">Membrane</keyword>
<dbReference type="CDD" id="cd21089">
    <property type="entry name" value="Trm112-like"/>
    <property type="match status" value="1"/>
</dbReference>
<dbReference type="Proteomes" id="UP001358586">
    <property type="component" value="Chromosome 5"/>
</dbReference>
<evidence type="ECO:0000256" key="1">
    <source>
        <dbReference type="SAM" id="Phobius"/>
    </source>
</evidence>
<evidence type="ECO:0000313" key="3">
    <source>
        <dbReference type="EMBL" id="KAK5832607.1"/>
    </source>
</evidence>
<dbReference type="PANTHER" id="PTHR31476:SF11">
    <property type="entry name" value="UBIQUITIN CARBOXYL-TERMINAL HYDROLASE FAMILY PROTEIN"/>
    <property type="match status" value="1"/>
</dbReference>
<dbReference type="Pfam" id="PF11955">
    <property type="entry name" value="PORR"/>
    <property type="match status" value="1"/>
</dbReference>
<dbReference type="EMBL" id="JARKNE010000005">
    <property type="protein sequence ID" value="KAK5832607.1"/>
    <property type="molecule type" value="Genomic_DNA"/>
</dbReference>
<dbReference type="Pfam" id="PF03966">
    <property type="entry name" value="Trm112p"/>
    <property type="match status" value="1"/>
</dbReference>
<keyword evidence="4" id="KW-1185">Reference proteome</keyword>
<proteinExistence type="predicted"/>
<evidence type="ECO:0000259" key="2">
    <source>
        <dbReference type="Pfam" id="PF11955"/>
    </source>
</evidence>
<dbReference type="PANTHER" id="PTHR31476">
    <property type="entry name" value="PROTEIN WHAT'S THIS FACTOR 1 HOMOLOG, CHLOROPLASTIC"/>
    <property type="match status" value="1"/>
</dbReference>
<dbReference type="SUPFAM" id="SSF158997">
    <property type="entry name" value="Trm112p-like"/>
    <property type="match status" value="1"/>
</dbReference>
<reference evidence="3 4" key="1">
    <citation type="submission" date="2023-03" db="EMBL/GenBank/DDBJ databases">
        <title>WGS of Gossypium arboreum.</title>
        <authorList>
            <person name="Yu D."/>
        </authorList>
    </citation>
    <scope>NUCLEOTIDE SEQUENCE [LARGE SCALE GENOMIC DNA]</scope>
    <source>
        <tissue evidence="3">Leaf</tissue>
    </source>
</reference>
<protein>
    <recommendedName>
        <fullName evidence="2">PORR domain-containing protein</fullName>
    </recommendedName>
</protein>
<evidence type="ECO:0000313" key="4">
    <source>
        <dbReference type="Proteomes" id="UP001358586"/>
    </source>
</evidence>